<sequence>MQSRTFPARTCSGQPSDPRRRQVLLAGALGLPALGLMGGRAFAAAGQSVALAMIGEPQTLDPMLTTADLVGTLMQHVYEPLYTFDSHWRIVPMLAAGMPTMQDGGRRVDIPVRQGVAFHDGQPMKMSDVVASLKRWMAVSPRGKSVAAEVEAVEAASDTVLTLRMKAPYAPLPAQLALPTSMAAIMPERTIAAQMTEFVGTGPYRLKERRPDQYTLLEKFDRYAARTEAPDGYGGRRIAHIRELRFIPVPDANTRVEGVLSGQFAYADLLPVDAAGRLEKGGDQVVPLIGKNFGFPYLVFNTKGTLATAALRQAAQAAIGAEELMAAAFGDPKFFSIGANFFPQGTPYYSLAGAQHYNVNDPKLAADLAKKAGYAGKPIRILASRQYEFHYNLALVLAEQFKRAGLETDLQVVDWATLLQRRNDPALWDIYITHSGLFPEPMLSPPQLGANAPGWWESPEKKAALDAFNQEVDLARRGPLWGAVQALIYEQVPFIELGKFNSLSARSARLQGYTPSAWPAFWNVKLA</sequence>
<dbReference type="Gene3D" id="3.10.105.10">
    <property type="entry name" value="Dipeptide-binding Protein, Domain 3"/>
    <property type="match status" value="1"/>
</dbReference>
<dbReference type="InterPro" id="IPR000914">
    <property type="entry name" value="SBP_5_dom"/>
</dbReference>
<protein>
    <submittedName>
        <fullName evidence="4">Peptide/nickel transport system substrate-binding protein</fullName>
    </submittedName>
</protein>
<dbReference type="Gene3D" id="3.90.76.10">
    <property type="entry name" value="Dipeptide-binding Protein, Domain 1"/>
    <property type="match status" value="1"/>
</dbReference>
<evidence type="ECO:0000313" key="5">
    <source>
        <dbReference type="Proteomes" id="UP000541136"/>
    </source>
</evidence>
<keyword evidence="2" id="KW-0732">Signal</keyword>
<accession>A0A7W9TNS3</accession>
<evidence type="ECO:0000313" key="4">
    <source>
        <dbReference type="EMBL" id="MBB6084120.1"/>
    </source>
</evidence>
<dbReference type="RefSeq" id="WP_043679448.1">
    <property type="nucleotide sequence ID" value="NZ_JACHIB010000012.1"/>
</dbReference>
<dbReference type="Pfam" id="PF00496">
    <property type="entry name" value="SBP_bac_5"/>
    <property type="match status" value="1"/>
</dbReference>
<name>A0A7W9TNS3_CASDE</name>
<dbReference type="Gene3D" id="3.40.190.10">
    <property type="entry name" value="Periplasmic binding protein-like II"/>
    <property type="match status" value="1"/>
</dbReference>
<feature type="domain" description="Solute-binding protein family 5" evidence="3">
    <location>
        <begin position="90"/>
        <end position="436"/>
    </location>
</feature>
<dbReference type="InterPro" id="IPR030678">
    <property type="entry name" value="Peptide/Ni-bd"/>
</dbReference>
<dbReference type="GO" id="GO:0043190">
    <property type="term" value="C:ATP-binding cassette (ABC) transporter complex"/>
    <property type="evidence" value="ECO:0007669"/>
    <property type="project" value="InterPro"/>
</dbReference>
<reference evidence="4 5" key="1">
    <citation type="submission" date="2020-08" db="EMBL/GenBank/DDBJ databases">
        <title>Genomic Encyclopedia of Type Strains, Phase IV (KMG-IV): sequencing the most valuable type-strain genomes for metagenomic binning, comparative biology and taxonomic classification.</title>
        <authorList>
            <person name="Goeker M."/>
        </authorList>
    </citation>
    <scope>NUCLEOTIDE SEQUENCE [LARGE SCALE GENOMIC DNA]</scope>
    <source>
        <strain evidence="4 5">DSM 12141</strain>
    </source>
</reference>
<comment type="similarity">
    <text evidence="1">Belongs to the bacterial solute-binding protein 5 family.</text>
</comment>
<dbReference type="AlphaFoldDB" id="A0A7W9TNS3"/>
<dbReference type="SUPFAM" id="SSF53850">
    <property type="entry name" value="Periplasmic binding protein-like II"/>
    <property type="match status" value="1"/>
</dbReference>
<dbReference type="Proteomes" id="UP000541136">
    <property type="component" value="Unassembled WGS sequence"/>
</dbReference>
<dbReference type="GO" id="GO:0030288">
    <property type="term" value="C:outer membrane-bounded periplasmic space"/>
    <property type="evidence" value="ECO:0007669"/>
    <property type="project" value="UniProtKB-ARBA"/>
</dbReference>
<dbReference type="InterPro" id="IPR039424">
    <property type="entry name" value="SBP_5"/>
</dbReference>
<dbReference type="GO" id="GO:0015833">
    <property type="term" value="P:peptide transport"/>
    <property type="evidence" value="ECO:0007669"/>
    <property type="project" value="TreeGrafter"/>
</dbReference>
<evidence type="ECO:0000256" key="2">
    <source>
        <dbReference type="ARBA" id="ARBA00022729"/>
    </source>
</evidence>
<organism evidence="4 5">
    <name type="scientific">Castellaniella defragrans</name>
    <name type="common">Alcaligenes defragrans</name>
    <dbReference type="NCBI Taxonomy" id="75697"/>
    <lineage>
        <taxon>Bacteria</taxon>
        <taxon>Pseudomonadati</taxon>
        <taxon>Pseudomonadota</taxon>
        <taxon>Betaproteobacteria</taxon>
        <taxon>Burkholderiales</taxon>
        <taxon>Alcaligenaceae</taxon>
        <taxon>Castellaniella</taxon>
    </lineage>
</organism>
<dbReference type="PANTHER" id="PTHR30290">
    <property type="entry name" value="PERIPLASMIC BINDING COMPONENT OF ABC TRANSPORTER"/>
    <property type="match status" value="1"/>
</dbReference>
<comment type="caution">
    <text evidence="4">The sequence shown here is derived from an EMBL/GenBank/DDBJ whole genome shotgun (WGS) entry which is preliminary data.</text>
</comment>
<dbReference type="PANTHER" id="PTHR30290:SF38">
    <property type="entry name" value="D,D-DIPEPTIDE-BINDING PERIPLASMIC PROTEIN DDPA-RELATED"/>
    <property type="match status" value="1"/>
</dbReference>
<dbReference type="EMBL" id="JACHIB010000012">
    <property type="protein sequence ID" value="MBB6084120.1"/>
    <property type="molecule type" value="Genomic_DNA"/>
</dbReference>
<evidence type="ECO:0000259" key="3">
    <source>
        <dbReference type="Pfam" id="PF00496"/>
    </source>
</evidence>
<dbReference type="CDD" id="cd08502">
    <property type="entry name" value="PBP2_NikA_DppA_OppA_like_16"/>
    <property type="match status" value="1"/>
</dbReference>
<dbReference type="PIRSF" id="PIRSF002741">
    <property type="entry name" value="MppA"/>
    <property type="match status" value="1"/>
</dbReference>
<gene>
    <name evidence="4" type="ORF">HNR28_002165</name>
</gene>
<evidence type="ECO:0000256" key="1">
    <source>
        <dbReference type="ARBA" id="ARBA00005695"/>
    </source>
</evidence>
<proteinExistence type="inferred from homology"/>
<dbReference type="GO" id="GO:1904680">
    <property type="term" value="F:peptide transmembrane transporter activity"/>
    <property type="evidence" value="ECO:0007669"/>
    <property type="project" value="TreeGrafter"/>
</dbReference>